<sequence>MQTHLAPSGPRCLKNLRSDRLPALILQGVPLAIWLDLPSQCIGRDGVPVCLQGTPHSSRYLSMRTPHEEAEDQTIAKHYAASIVLDAK</sequence>
<dbReference type="HOGENOM" id="CLU_2467529_0_0_7"/>
<dbReference type="KEGG" id="sur:STAUR_7189"/>
<gene>
    <name evidence="1" type="ordered locus">STAUR_7189</name>
</gene>
<dbReference type="AlphaFoldDB" id="E3FZC8"/>
<accession>E3FZC8</accession>
<evidence type="ECO:0000313" key="1">
    <source>
        <dbReference type="EMBL" id="ADO74945.1"/>
    </source>
</evidence>
<name>E3FZC8_STIAD</name>
<dbReference type="Proteomes" id="UP000001351">
    <property type="component" value="Chromosome"/>
</dbReference>
<protein>
    <submittedName>
        <fullName evidence="1">Uncharacterized protein</fullName>
    </submittedName>
</protein>
<reference evidence="1 2" key="1">
    <citation type="journal article" date="2011" name="Mol. Biol. Evol.">
        <title>Comparative genomic analysis of fruiting body formation in Myxococcales.</title>
        <authorList>
            <person name="Huntley S."/>
            <person name="Hamann N."/>
            <person name="Wegener-Feldbrugge S."/>
            <person name="Treuner-Lange A."/>
            <person name="Kube M."/>
            <person name="Reinhardt R."/>
            <person name="Klages S."/>
            <person name="Muller R."/>
            <person name="Ronning C.M."/>
            <person name="Nierman W.C."/>
            <person name="Sogaard-Andersen L."/>
        </authorList>
    </citation>
    <scope>NUCLEOTIDE SEQUENCE [LARGE SCALE GENOMIC DNA]</scope>
    <source>
        <strain evidence="1 2">DW4/3-1</strain>
    </source>
</reference>
<organism evidence="1 2">
    <name type="scientific">Stigmatella aurantiaca (strain DW4/3-1)</name>
    <dbReference type="NCBI Taxonomy" id="378806"/>
    <lineage>
        <taxon>Bacteria</taxon>
        <taxon>Pseudomonadati</taxon>
        <taxon>Myxococcota</taxon>
        <taxon>Myxococcia</taxon>
        <taxon>Myxococcales</taxon>
        <taxon>Cystobacterineae</taxon>
        <taxon>Archangiaceae</taxon>
        <taxon>Stigmatella</taxon>
    </lineage>
</organism>
<evidence type="ECO:0000313" key="2">
    <source>
        <dbReference type="Proteomes" id="UP000001351"/>
    </source>
</evidence>
<keyword evidence="2" id="KW-1185">Reference proteome</keyword>
<dbReference type="EMBL" id="CP002271">
    <property type="protein sequence ID" value="ADO74945.1"/>
    <property type="molecule type" value="Genomic_DNA"/>
</dbReference>
<proteinExistence type="predicted"/>